<reference evidence="1 2" key="1">
    <citation type="submission" date="2021-12" db="EMBL/GenBank/DDBJ databases">
        <title>Genome sequencing of bacteria with rrn-lacking chromosome and rrn-plasmid.</title>
        <authorList>
            <person name="Anda M."/>
            <person name="Iwasaki W."/>
        </authorList>
    </citation>
    <scope>NUCLEOTIDE SEQUENCE [LARGE SCALE GENOMIC DNA]</scope>
    <source>
        <strain evidence="1 2">DSM 100852</strain>
        <plasmid evidence="1 2">pFA12</plasmid>
    </source>
</reference>
<evidence type="ECO:0008006" key="3">
    <source>
        <dbReference type="Google" id="ProtNLM"/>
    </source>
</evidence>
<sequence>MIFALPVYNININFMKSSFLKFFSIILCLSSFSCSNNSLEDKNTIKLTPKDFDIVGLEHNEYLDYAYSRFKEDRTFNTNRLDRKNDNTQGVRGLAIEYMKELAREKGGNIKMAEEYIENSLYVSDSWSTVEKRKQSSVAFPNPTDAFRDLVKNLDLVINQTSENNIETNIALVSDLEKRASSELSGKELYVFLTATSVTKHTSQYWNENLNKWAALSQNQKQMRSANNGTVVVGPEDPDPVDGGKFWNFMGNLVAADVKGAAVAAVSVWTINALPGGGQIAYGSAMAGGAAGNSALYIIDVSTAMNDGEMSNEELEDYLNRTDIEDLLITPVGSSIDITTLNP</sequence>
<gene>
    <name evidence="1" type="ORF">FUAX_55430</name>
</gene>
<keyword evidence="2" id="KW-1185">Reference proteome</keyword>
<dbReference type="EMBL" id="AP025326">
    <property type="protein sequence ID" value="BDD13111.1"/>
    <property type="molecule type" value="Genomic_DNA"/>
</dbReference>
<keyword evidence="1" id="KW-0614">Plasmid</keyword>
<evidence type="ECO:0000313" key="1">
    <source>
        <dbReference type="EMBL" id="BDD13111.1"/>
    </source>
</evidence>
<dbReference type="RefSeq" id="WP_338396315.1">
    <property type="nucleotide sequence ID" value="NZ_AP025326.1"/>
</dbReference>
<dbReference type="Proteomes" id="UP001348817">
    <property type="component" value="Plasmid pFA12"/>
</dbReference>
<dbReference type="KEGG" id="fax:FUAX_55430"/>
<organism evidence="1 2">
    <name type="scientific">Fulvitalea axinellae</name>
    <dbReference type="NCBI Taxonomy" id="1182444"/>
    <lineage>
        <taxon>Bacteria</taxon>
        <taxon>Pseudomonadati</taxon>
        <taxon>Bacteroidota</taxon>
        <taxon>Cytophagia</taxon>
        <taxon>Cytophagales</taxon>
        <taxon>Persicobacteraceae</taxon>
        <taxon>Fulvitalea</taxon>
    </lineage>
</organism>
<evidence type="ECO:0000313" key="2">
    <source>
        <dbReference type="Proteomes" id="UP001348817"/>
    </source>
</evidence>
<geneLocation type="plasmid" evidence="1 2">
    <name>pFA12</name>
</geneLocation>
<name>A0AAU9CVM1_9BACT</name>
<dbReference type="AlphaFoldDB" id="A0AAU9CVM1"/>
<protein>
    <recommendedName>
        <fullName evidence="3">Lipoprotein</fullName>
    </recommendedName>
</protein>
<accession>A0AAU9CVM1</accession>
<proteinExistence type="predicted"/>